<dbReference type="InterPro" id="IPR021434">
    <property type="entry name" value="DUF3082"/>
</dbReference>
<proteinExistence type="predicted"/>
<evidence type="ECO:0000256" key="2">
    <source>
        <dbReference type="SAM" id="SignalP"/>
    </source>
</evidence>
<sequence>MKQIIVSCAIPLILLESCQGFAPLRTRAPQLLEKVSNNVNENGYDSFQRTGINTKLYATENDGLDSESRRSISAAPMQMDQIEIKPSSTTTKTKPSTTDAKTNTVNERLIAELNAATEAERGPKTKMGEKFKGSFQYSNKTDEERQMALEAARDLNGVNPTVTILASFFAFGMAIGLWSFTQFLAEVFLTHPMGADAPYAFTRIASVFRNAIMGLVSLASGFSFVSGLGVFLLGVRVAYGVFTGELDPTPIKKIGIKANDNAKLPNALDLMMGKKPGRKRKR</sequence>
<keyword evidence="2" id="KW-0732">Signal</keyword>
<dbReference type="EMBL" id="HBIO01007387">
    <property type="protein sequence ID" value="CAE0460682.1"/>
    <property type="molecule type" value="Transcribed_RNA"/>
</dbReference>
<evidence type="ECO:0000256" key="1">
    <source>
        <dbReference type="SAM" id="Phobius"/>
    </source>
</evidence>
<keyword evidence="1" id="KW-0812">Transmembrane</keyword>
<feature type="transmembrane region" description="Helical" evidence="1">
    <location>
        <begin position="164"/>
        <end position="189"/>
    </location>
</feature>
<feature type="signal peptide" evidence="2">
    <location>
        <begin position="1"/>
        <end position="20"/>
    </location>
</feature>
<reference evidence="3" key="1">
    <citation type="submission" date="2021-01" db="EMBL/GenBank/DDBJ databases">
        <authorList>
            <person name="Corre E."/>
            <person name="Pelletier E."/>
            <person name="Niang G."/>
            <person name="Scheremetjew M."/>
            <person name="Finn R."/>
            <person name="Kale V."/>
            <person name="Holt S."/>
            <person name="Cochrane G."/>
            <person name="Meng A."/>
            <person name="Brown T."/>
            <person name="Cohen L."/>
        </authorList>
    </citation>
    <scope>NUCLEOTIDE SEQUENCE</scope>
    <source>
        <strain evidence="3">MM31A-1</strain>
    </source>
</reference>
<evidence type="ECO:0000313" key="3">
    <source>
        <dbReference type="EMBL" id="CAE0460682.1"/>
    </source>
</evidence>
<dbReference type="AlphaFoldDB" id="A0A7S3PZT6"/>
<protein>
    <submittedName>
        <fullName evidence="3">Uncharacterized protein</fullName>
    </submittedName>
</protein>
<keyword evidence="1" id="KW-1133">Transmembrane helix</keyword>
<gene>
    <name evidence="3" type="ORF">CDEB00056_LOCUS5523</name>
</gene>
<keyword evidence="1" id="KW-0472">Membrane</keyword>
<accession>A0A7S3PZT6</accession>
<feature type="chain" id="PRO_5031058754" evidence="2">
    <location>
        <begin position="21"/>
        <end position="282"/>
    </location>
</feature>
<organism evidence="3">
    <name type="scientific">Chaetoceros debilis</name>
    <dbReference type="NCBI Taxonomy" id="122233"/>
    <lineage>
        <taxon>Eukaryota</taxon>
        <taxon>Sar</taxon>
        <taxon>Stramenopiles</taxon>
        <taxon>Ochrophyta</taxon>
        <taxon>Bacillariophyta</taxon>
        <taxon>Coscinodiscophyceae</taxon>
        <taxon>Chaetocerotophycidae</taxon>
        <taxon>Chaetocerotales</taxon>
        <taxon>Chaetocerotaceae</taxon>
        <taxon>Chaetoceros</taxon>
    </lineage>
</organism>
<dbReference type="Pfam" id="PF11282">
    <property type="entry name" value="DUF3082"/>
    <property type="match status" value="1"/>
</dbReference>
<name>A0A7S3PZT6_9STRA</name>
<feature type="transmembrane region" description="Helical" evidence="1">
    <location>
        <begin position="210"/>
        <end position="239"/>
    </location>
</feature>